<dbReference type="GO" id="GO:0036156">
    <property type="term" value="C:inner dynein arm"/>
    <property type="evidence" value="ECO:0007669"/>
    <property type="project" value="TreeGrafter"/>
</dbReference>
<evidence type="ECO:0000256" key="5">
    <source>
        <dbReference type="SAM" id="MobiDB-lite"/>
    </source>
</evidence>
<keyword evidence="3" id="KW-0853">WD repeat</keyword>
<dbReference type="PANTHER" id="PTHR12442">
    <property type="entry name" value="DYNEIN INTERMEDIATE CHAIN"/>
    <property type="match status" value="1"/>
</dbReference>
<keyword evidence="4" id="KW-0677">Repeat</keyword>
<dbReference type="InterPro" id="IPR050687">
    <property type="entry name" value="Dynein_IC"/>
</dbReference>
<dbReference type="GO" id="GO:0060294">
    <property type="term" value="P:cilium movement involved in cell motility"/>
    <property type="evidence" value="ECO:0007669"/>
    <property type="project" value="TreeGrafter"/>
</dbReference>
<dbReference type="InterPro" id="IPR001680">
    <property type="entry name" value="WD40_rpt"/>
</dbReference>
<reference evidence="6" key="1">
    <citation type="submission" date="2020-07" db="EMBL/GenBank/DDBJ databases">
        <title>Multicomponent nature underlies the extraordinary mechanical properties of spider dragline silk.</title>
        <authorList>
            <person name="Kono N."/>
            <person name="Nakamura H."/>
            <person name="Mori M."/>
            <person name="Yoshida Y."/>
            <person name="Ohtoshi R."/>
            <person name="Malay A.D."/>
            <person name="Moran D.A.P."/>
            <person name="Tomita M."/>
            <person name="Numata K."/>
            <person name="Arakawa K."/>
        </authorList>
    </citation>
    <scope>NUCLEOTIDE SEQUENCE</scope>
</reference>
<evidence type="ECO:0000256" key="2">
    <source>
        <dbReference type="ARBA" id="ARBA00022490"/>
    </source>
</evidence>
<name>A0A8X6FU32_TRICU</name>
<dbReference type="SMART" id="SM00320">
    <property type="entry name" value="WD40"/>
    <property type="match status" value="4"/>
</dbReference>
<dbReference type="AlphaFoldDB" id="A0A8X6FU32"/>
<feature type="region of interest" description="Disordered" evidence="5">
    <location>
        <begin position="1"/>
        <end position="20"/>
    </location>
</feature>
<keyword evidence="2" id="KW-0963">Cytoplasm</keyword>
<dbReference type="EMBL" id="BMAO01023210">
    <property type="protein sequence ID" value="GFQ87344.1"/>
    <property type="molecule type" value="Genomic_DNA"/>
</dbReference>
<evidence type="ECO:0000256" key="3">
    <source>
        <dbReference type="ARBA" id="ARBA00022574"/>
    </source>
</evidence>
<dbReference type="GO" id="GO:0045504">
    <property type="term" value="F:dynein heavy chain binding"/>
    <property type="evidence" value="ECO:0007669"/>
    <property type="project" value="TreeGrafter"/>
</dbReference>
<keyword evidence="7" id="KW-1185">Reference proteome</keyword>
<feature type="compositionally biased region" description="Basic and acidic residues" evidence="5">
    <location>
        <begin position="640"/>
        <end position="661"/>
    </location>
</feature>
<feature type="region of interest" description="Disordered" evidence="5">
    <location>
        <begin position="632"/>
        <end position="661"/>
    </location>
</feature>
<dbReference type="GO" id="GO:0045503">
    <property type="term" value="F:dynein light chain binding"/>
    <property type="evidence" value="ECO:0007669"/>
    <property type="project" value="TreeGrafter"/>
</dbReference>
<dbReference type="Proteomes" id="UP000887116">
    <property type="component" value="Unassembled WGS sequence"/>
</dbReference>
<dbReference type="GO" id="GO:0036159">
    <property type="term" value="P:inner dynein arm assembly"/>
    <property type="evidence" value="ECO:0007669"/>
    <property type="project" value="TreeGrafter"/>
</dbReference>
<dbReference type="OrthoDB" id="6427832at2759"/>
<comment type="caution">
    <text evidence="6">The sequence shown here is derived from an EMBL/GenBank/DDBJ whole genome shotgun (WGS) entry which is preliminary data.</text>
</comment>
<evidence type="ECO:0000313" key="6">
    <source>
        <dbReference type="EMBL" id="GFQ87344.1"/>
    </source>
</evidence>
<dbReference type="InterPro" id="IPR015943">
    <property type="entry name" value="WD40/YVTN_repeat-like_dom_sf"/>
</dbReference>
<evidence type="ECO:0000256" key="1">
    <source>
        <dbReference type="ARBA" id="ARBA00004496"/>
    </source>
</evidence>
<dbReference type="SUPFAM" id="SSF50978">
    <property type="entry name" value="WD40 repeat-like"/>
    <property type="match status" value="1"/>
</dbReference>
<evidence type="ECO:0000313" key="7">
    <source>
        <dbReference type="Proteomes" id="UP000887116"/>
    </source>
</evidence>
<evidence type="ECO:0000256" key="4">
    <source>
        <dbReference type="ARBA" id="ARBA00022737"/>
    </source>
</evidence>
<dbReference type="PANTHER" id="PTHR12442:SF5">
    <property type="entry name" value="DYNEIN AXONEMAL INTERMEDIATE CHAIN 3"/>
    <property type="match status" value="1"/>
</dbReference>
<comment type="subcellular location">
    <subcellularLocation>
        <location evidence="1">Cytoplasm</location>
    </subcellularLocation>
</comment>
<organism evidence="6 7">
    <name type="scientific">Trichonephila clavata</name>
    <name type="common">Joro spider</name>
    <name type="synonym">Nephila clavata</name>
    <dbReference type="NCBI Taxonomy" id="2740835"/>
    <lineage>
        <taxon>Eukaryota</taxon>
        <taxon>Metazoa</taxon>
        <taxon>Ecdysozoa</taxon>
        <taxon>Arthropoda</taxon>
        <taxon>Chelicerata</taxon>
        <taxon>Arachnida</taxon>
        <taxon>Araneae</taxon>
        <taxon>Araneomorphae</taxon>
        <taxon>Entelegynae</taxon>
        <taxon>Araneoidea</taxon>
        <taxon>Nephilidae</taxon>
        <taxon>Trichonephila</taxon>
    </lineage>
</organism>
<gene>
    <name evidence="6" type="primary">WDR63_2</name>
    <name evidence="6" type="ORF">TNCT_598771</name>
</gene>
<dbReference type="Gene3D" id="2.130.10.10">
    <property type="entry name" value="YVTN repeat-like/Quinoprotein amine dehydrogenase"/>
    <property type="match status" value="2"/>
</dbReference>
<dbReference type="InterPro" id="IPR036322">
    <property type="entry name" value="WD40_repeat_dom_sf"/>
</dbReference>
<proteinExistence type="predicted"/>
<accession>A0A8X6FU32</accession>
<sequence>MFISEMSPEETVMDSGSISEIEKQKSVQEIDRIDKEVKDEQYDDFKTKIEILVQVGKDELRSCTLTDCYTTDRPGLHLEILPKIIFEAVDGETSVEEVDVQKPIFRQTVDQGTQASIEYKSSKAQTLRRRMVNSWSQYEPRLFTEQDIDSHLNQPSFQIFRENTEESILESLVQNSIADSFFWDLTSLYDEETTTEDEEKNLIISGSFSCAETKENVFVASTTSCAALEKRNENLLSLQDDSILFFVWSARNQFFPKLLLEYFDDISVIKFNPVKPNLLAAGSLSGQLILWDVKPDTYMSESDDNDKFNSLAGFATPPVAQCIAISSVDHMHKYGITDLIWVPPNVEISFRGDIVKDAPGGFQVITSGLDGFLQFWDLKMGFQPKPGNPFPRKFNHLDEVWEPFHSIQVLPPKGKKSQSLTCFALREIPESINSENEDKAYLTSEFYAGCDDGKLLCGSFKLVRDDAGKYVVQQPEYFKSSFGGAITVIACSPFINDVLLSTGGKTIAIWKHSIKSEPVFLRERNAYITSGQWSPTKPALFLLGLQDGSIEIWDLAHNLYQPCASSFISTSAIKSVSIQSLNENEHLVAAGDSKGIVYTMNLLPRFWTSGENELEKICQLIETEANRILKQTAASPVEAETPKKQPEKKPSKKIQIEDDAKTKETAMADNFNEFLKLQKTELIAMGLLEEETATSEEEIE</sequence>
<protein>
    <submittedName>
        <fullName evidence="6">WD repeat-containing protein 63</fullName>
    </submittedName>
</protein>